<dbReference type="Pfam" id="PF13903">
    <property type="entry name" value="Claudin_2"/>
    <property type="match status" value="1"/>
</dbReference>
<organism evidence="6 7">
    <name type="scientific">Cirrhinus molitorella</name>
    <name type="common">mud carp</name>
    <dbReference type="NCBI Taxonomy" id="172907"/>
    <lineage>
        <taxon>Eukaryota</taxon>
        <taxon>Metazoa</taxon>
        <taxon>Chordata</taxon>
        <taxon>Craniata</taxon>
        <taxon>Vertebrata</taxon>
        <taxon>Euteleostomi</taxon>
        <taxon>Actinopterygii</taxon>
        <taxon>Neopterygii</taxon>
        <taxon>Teleostei</taxon>
        <taxon>Ostariophysi</taxon>
        <taxon>Cypriniformes</taxon>
        <taxon>Cyprinidae</taxon>
        <taxon>Labeoninae</taxon>
        <taxon>Labeonini</taxon>
        <taxon>Cirrhinus</taxon>
    </lineage>
</organism>
<evidence type="ECO:0000256" key="3">
    <source>
        <dbReference type="ARBA" id="ARBA00022989"/>
    </source>
</evidence>
<evidence type="ECO:0000256" key="2">
    <source>
        <dbReference type="ARBA" id="ARBA00022692"/>
    </source>
</evidence>
<dbReference type="Gene3D" id="1.20.140.150">
    <property type="match status" value="2"/>
</dbReference>
<comment type="caution">
    <text evidence="6">The sequence shown here is derived from an EMBL/GenBank/DDBJ whole genome shotgun (WGS) entry which is preliminary data.</text>
</comment>
<evidence type="ECO:0000256" key="1">
    <source>
        <dbReference type="ARBA" id="ARBA00004141"/>
    </source>
</evidence>
<gene>
    <name evidence="6" type="ORF">Q8A67_000194</name>
</gene>
<evidence type="ECO:0008006" key="8">
    <source>
        <dbReference type="Google" id="ProtNLM"/>
    </source>
</evidence>
<dbReference type="PANTHER" id="PTHR20516:SF1">
    <property type="entry name" value="TRANSMEMBRANE PROTEIN 235"/>
    <property type="match status" value="1"/>
</dbReference>
<evidence type="ECO:0000313" key="7">
    <source>
        <dbReference type="Proteomes" id="UP001187343"/>
    </source>
</evidence>
<name>A0AA88TZZ2_9TELE</name>
<feature type="transmembrane region" description="Helical" evidence="5">
    <location>
        <begin position="144"/>
        <end position="166"/>
    </location>
</feature>
<dbReference type="PANTHER" id="PTHR20516">
    <property type="entry name" value="TRANSMEMBRANE PROTEIN 114/235 FAMILY MEMBER"/>
    <property type="match status" value="1"/>
</dbReference>
<protein>
    <recommendedName>
        <fullName evidence="8">Transmembrane protein 235</fullName>
    </recommendedName>
</protein>
<feature type="transmembrane region" description="Helical" evidence="5">
    <location>
        <begin position="59"/>
        <end position="79"/>
    </location>
</feature>
<dbReference type="AlphaFoldDB" id="A0AA88TZZ2"/>
<dbReference type="Proteomes" id="UP001187343">
    <property type="component" value="Unassembled WGS sequence"/>
</dbReference>
<dbReference type="GO" id="GO:0016324">
    <property type="term" value="C:apical plasma membrane"/>
    <property type="evidence" value="ECO:0007669"/>
    <property type="project" value="TreeGrafter"/>
</dbReference>
<comment type="subcellular location">
    <subcellularLocation>
        <location evidence="1">Membrane</location>
        <topology evidence="1">Multi-pass membrane protein</topology>
    </subcellularLocation>
</comment>
<feature type="transmembrane region" description="Helical" evidence="5">
    <location>
        <begin position="227"/>
        <end position="252"/>
    </location>
</feature>
<keyword evidence="2 5" id="KW-0812">Transmembrane</keyword>
<proteinExistence type="predicted"/>
<evidence type="ECO:0000256" key="4">
    <source>
        <dbReference type="ARBA" id="ARBA00023136"/>
    </source>
</evidence>
<evidence type="ECO:0000256" key="5">
    <source>
        <dbReference type="SAM" id="Phobius"/>
    </source>
</evidence>
<dbReference type="EMBL" id="JAUYZG010000001">
    <property type="protein sequence ID" value="KAK2915820.1"/>
    <property type="molecule type" value="Genomic_DNA"/>
</dbReference>
<accession>A0AA88TZZ2</accession>
<evidence type="ECO:0000313" key="6">
    <source>
        <dbReference type="EMBL" id="KAK2915820.1"/>
    </source>
</evidence>
<sequence length="276" mass="30725">MLMKMNFGKVVTFVGLCGLLSFILLAVSIGTEYWYIIDVDEGKNSSLEYSGSYSGLWRIYDVVIFAGLCGLLSFVLLAVSIGTEYWYIIDVDEGKNSSLEYSSSHSGLWRIYEGQNGSYHDISFYTDTSDHTEQEKHLLNLHRVIVVLLPLSLVLLVFGGIFGLVASLAQSCTLLTCIATYFLICSLLTLSGVSIYISYSQQALEELQHTVDIESLSHVHMSFGWSLVMACLSFSLELLTGLLLMLAARLIYRQCHHEPAAILSMSQSSPQLLRLQ</sequence>
<reference evidence="6" key="1">
    <citation type="submission" date="2023-08" db="EMBL/GenBank/DDBJ databases">
        <title>Chromosome-level Genome Assembly of mud carp (Cirrhinus molitorella).</title>
        <authorList>
            <person name="Liu H."/>
        </authorList>
    </citation>
    <scope>NUCLEOTIDE SEQUENCE</scope>
    <source>
        <strain evidence="6">Prfri</strain>
        <tissue evidence="6">Muscle</tissue>
    </source>
</reference>
<keyword evidence="3 5" id="KW-1133">Transmembrane helix</keyword>
<dbReference type="InterPro" id="IPR004031">
    <property type="entry name" value="PMP22/EMP/MP20/Claudin"/>
</dbReference>
<feature type="transmembrane region" description="Helical" evidence="5">
    <location>
        <begin position="178"/>
        <end position="199"/>
    </location>
</feature>
<keyword evidence="7" id="KW-1185">Reference proteome</keyword>
<dbReference type="InterPro" id="IPR039951">
    <property type="entry name" value="TMEM114/TMEM235"/>
</dbReference>
<keyword evidence="4 5" id="KW-0472">Membrane</keyword>